<organism evidence="1 2">
    <name type="scientific">Rhodococcus spelaei</name>
    <dbReference type="NCBI Taxonomy" id="2546320"/>
    <lineage>
        <taxon>Bacteria</taxon>
        <taxon>Bacillati</taxon>
        <taxon>Actinomycetota</taxon>
        <taxon>Actinomycetes</taxon>
        <taxon>Mycobacteriales</taxon>
        <taxon>Nocardiaceae</taxon>
        <taxon>Rhodococcus</taxon>
    </lineage>
</organism>
<evidence type="ECO:0000313" key="2">
    <source>
        <dbReference type="Proteomes" id="UP000316256"/>
    </source>
</evidence>
<dbReference type="EMBL" id="VIGH01000009">
    <property type="protein sequence ID" value="TQF66028.1"/>
    <property type="molecule type" value="Genomic_DNA"/>
</dbReference>
<dbReference type="InterPro" id="IPR032716">
    <property type="entry name" value="ACC_epsilon"/>
</dbReference>
<dbReference type="Proteomes" id="UP000316256">
    <property type="component" value="Unassembled WGS sequence"/>
</dbReference>
<dbReference type="GO" id="GO:0003989">
    <property type="term" value="F:acetyl-CoA carboxylase activity"/>
    <property type="evidence" value="ECO:0007669"/>
    <property type="project" value="InterPro"/>
</dbReference>
<name>A0A541B138_9NOCA</name>
<evidence type="ECO:0000313" key="1">
    <source>
        <dbReference type="EMBL" id="TQF66028.1"/>
    </source>
</evidence>
<dbReference type="GO" id="GO:0004658">
    <property type="term" value="F:propionyl-CoA carboxylase activity"/>
    <property type="evidence" value="ECO:0007669"/>
    <property type="project" value="InterPro"/>
</dbReference>
<dbReference type="RefSeq" id="WP_142102270.1">
    <property type="nucleotide sequence ID" value="NZ_VIGH01000009.1"/>
</dbReference>
<dbReference type="AlphaFoldDB" id="A0A541B138"/>
<proteinExistence type="predicted"/>
<sequence length="99" mass="10183">MTATTRDTTLEDVEVLSEAAATVDAAAAASTEGAQLPVIKVVKGSPTDVEVAALVAVFAAASSSGEAPVDTTPAEHWGDPVKMHRARAPFSPYSFQNRA</sequence>
<gene>
    <name evidence="1" type="ORF">FK531_19350</name>
</gene>
<protein>
    <submittedName>
        <fullName evidence="1">Acyl-CoA carboxylase subunit epsilon</fullName>
    </submittedName>
</protein>
<dbReference type="Pfam" id="PF13822">
    <property type="entry name" value="ACC_epsilon"/>
    <property type="match status" value="1"/>
</dbReference>
<keyword evidence="2" id="KW-1185">Reference proteome</keyword>
<dbReference type="OrthoDB" id="4377572at2"/>
<accession>A0A541B138</accession>
<comment type="caution">
    <text evidence="1">The sequence shown here is derived from an EMBL/GenBank/DDBJ whole genome shotgun (WGS) entry which is preliminary data.</text>
</comment>
<reference evidence="1 2" key="1">
    <citation type="submission" date="2019-06" db="EMBL/GenBank/DDBJ databases">
        <title>Rhodococcus spaelei sp. nov., isolated from a cave.</title>
        <authorList>
            <person name="Lee S.D."/>
        </authorList>
    </citation>
    <scope>NUCLEOTIDE SEQUENCE [LARGE SCALE GENOMIC DNA]</scope>
    <source>
        <strain evidence="1 2">C9-5</strain>
    </source>
</reference>